<dbReference type="Proteomes" id="UP000050525">
    <property type="component" value="Unassembled WGS sequence"/>
</dbReference>
<gene>
    <name evidence="1" type="ORF">Y1Q_0023229</name>
</gene>
<dbReference type="AlphaFoldDB" id="A0A151MJ52"/>
<sequence>MQLYWRRDAGPDEGQESRGACVLEERLAHAWWGLANSSTVAELHEGAQKGGGQGSYVGSHRARGIQQGQLVHAMW</sequence>
<protein>
    <submittedName>
        <fullName evidence="1">Uncharacterized protein</fullName>
    </submittedName>
</protein>
<comment type="caution">
    <text evidence="1">The sequence shown here is derived from an EMBL/GenBank/DDBJ whole genome shotgun (WGS) entry which is preliminary data.</text>
</comment>
<evidence type="ECO:0000313" key="2">
    <source>
        <dbReference type="Proteomes" id="UP000050525"/>
    </source>
</evidence>
<proteinExistence type="predicted"/>
<name>A0A151MJ52_ALLMI</name>
<evidence type="ECO:0000313" key="1">
    <source>
        <dbReference type="EMBL" id="KYO24536.1"/>
    </source>
</evidence>
<organism evidence="1 2">
    <name type="scientific">Alligator mississippiensis</name>
    <name type="common">American alligator</name>
    <dbReference type="NCBI Taxonomy" id="8496"/>
    <lineage>
        <taxon>Eukaryota</taxon>
        <taxon>Metazoa</taxon>
        <taxon>Chordata</taxon>
        <taxon>Craniata</taxon>
        <taxon>Vertebrata</taxon>
        <taxon>Euteleostomi</taxon>
        <taxon>Archelosauria</taxon>
        <taxon>Archosauria</taxon>
        <taxon>Crocodylia</taxon>
        <taxon>Alligatoridae</taxon>
        <taxon>Alligatorinae</taxon>
        <taxon>Alligator</taxon>
    </lineage>
</organism>
<accession>A0A151MJ52</accession>
<keyword evidence="2" id="KW-1185">Reference proteome</keyword>
<reference evidence="1 2" key="1">
    <citation type="journal article" date="2012" name="Genome Biol.">
        <title>Sequencing three crocodilian genomes to illuminate the evolution of archosaurs and amniotes.</title>
        <authorList>
            <person name="St John J.A."/>
            <person name="Braun E.L."/>
            <person name="Isberg S.R."/>
            <person name="Miles L.G."/>
            <person name="Chong A.Y."/>
            <person name="Gongora J."/>
            <person name="Dalzell P."/>
            <person name="Moran C."/>
            <person name="Bed'hom B."/>
            <person name="Abzhanov A."/>
            <person name="Burgess S.C."/>
            <person name="Cooksey A.M."/>
            <person name="Castoe T.A."/>
            <person name="Crawford N.G."/>
            <person name="Densmore L.D."/>
            <person name="Drew J.C."/>
            <person name="Edwards S.V."/>
            <person name="Faircloth B.C."/>
            <person name="Fujita M.K."/>
            <person name="Greenwold M.J."/>
            <person name="Hoffmann F.G."/>
            <person name="Howard J.M."/>
            <person name="Iguchi T."/>
            <person name="Janes D.E."/>
            <person name="Khan S.Y."/>
            <person name="Kohno S."/>
            <person name="de Koning A.J."/>
            <person name="Lance S.L."/>
            <person name="McCarthy F.M."/>
            <person name="McCormack J.E."/>
            <person name="Merchant M.E."/>
            <person name="Peterson D.G."/>
            <person name="Pollock D.D."/>
            <person name="Pourmand N."/>
            <person name="Raney B.J."/>
            <person name="Roessler K.A."/>
            <person name="Sanford J.R."/>
            <person name="Sawyer R.H."/>
            <person name="Schmidt C.J."/>
            <person name="Triplett E.W."/>
            <person name="Tuberville T.D."/>
            <person name="Venegas-Anaya M."/>
            <person name="Howard J.T."/>
            <person name="Jarvis E.D."/>
            <person name="Guillette L.J.Jr."/>
            <person name="Glenn T.C."/>
            <person name="Green R.E."/>
            <person name="Ray D.A."/>
        </authorList>
    </citation>
    <scope>NUCLEOTIDE SEQUENCE [LARGE SCALE GENOMIC DNA]</scope>
    <source>
        <strain evidence="1">KSC_2009_1</strain>
    </source>
</reference>
<dbReference type="EMBL" id="AKHW03006061">
    <property type="protein sequence ID" value="KYO24536.1"/>
    <property type="molecule type" value="Genomic_DNA"/>
</dbReference>